<dbReference type="AlphaFoldDB" id="A0A6G6Y7X3"/>
<dbReference type="GO" id="GO:0031071">
    <property type="term" value="F:cysteine desulfurase activity"/>
    <property type="evidence" value="ECO:0007669"/>
    <property type="project" value="UniProtKB-EC"/>
</dbReference>
<accession>A0A6G6Y7X3</accession>
<evidence type="ECO:0000256" key="4">
    <source>
        <dbReference type="ARBA" id="ARBA00013558"/>
    </source>
</evidence>
<evidence type="ECO:0000313" key="13">
    <source>
        <dbReference type="EMBL" id="QIG80673.1"/>
    </source>
</evidence>
<evidence type="ECO:0000256" key="3">
    <source>
        <dbReference type="ARBA" id="ARBA00006490"/>
    </source>
</evidence>
<evidence type="ECO:0000256" key="7">
    <source>
        <dbReference type="ARBA" id="ARBA00022898"/>
    </source>
</evidence>
<sequence>MIYLDYQATTPLAPEALQAMLPWLQSQHANPHSAHAPGRAARAAVAVARDQVAALLPDDGDVSFTSGATEALNWALKGVGPGRIVTQATEHAAVLDTVAALRERGREVVVLPVDADGVVDYDAAAEAIIPGTALVACMLVNNEIGTIQPVSELAELAHGAGALMLCDAVQGYGRIAIPEGPDLIAISAHKIHGPKGIGALWIRDGVTLAPLLHGGGQEVAGRSGTLSPALCAGFGAAAKLMAEQGDADWEHVSALRNAALERLNIPPLPAREGSGVGAEPQGSASTPAEERVPTGREPTPSPSLEGRGGWQLNGSPDHRYPGNLNIRRDGLDVARLMSELRDIAFSAGSACASGSGRASHVLRAIGLTEAQARSSIRLGFGRYTTQEELMTALDRIDATARAQFPS</sequence>
<dbReference type="Gene3D" id="3.40.640.10">
    <property type="entry name" value="Type I PLP-dependent aspartate aminotransferase-like (Major domain)"/>
    <property type="match status" value="1"/>
</dbReference>
<comment type="similarity">
    <text evidence="3">Belongs to the class-V pyridoxal-phosphate-dependent aminotransferase family. NifS/IscS subfamily.</text>
</comment>
<dbReference type="PANTHER" id="PTHR11601:SF34">
    <property type="entry name" value="CYSTEINE DESULFURASE"/>
    <property type="match status" value="1"/>
</dbReference>
<dbReference type="InterPro" id="IPR000192">
    <property type="entry name" value="Aminotrans_V_dom"/>
</dbReference>
<protein>
    <recommendedName>
        <fullName evidence="4">Cysteine desulfurase</fullName>
    </recommendedName>
</protein>
<evidence type="ECO:0000256" key="8">
    <source>
        <dbReference type="ARBA" id="ARBA00023004"/>
    </source>
</evidence>
<dbReference type="InterPro" id="IPR015422">
    <property type="entry name" value="PyrdxlP-dep_Trfase_small"/>
</dbReference>
<dbReference type="Proteomes" id="UP000501568">
    <property type="component" value="Chromosome"/>
</dbReference>
<name>A0A6G6Y7X3_9SPHN</name>
<keyword evidence="7" id="KW-0663">Pyridoxal phosphate</keyword>
<evidence type="ECO:0000256" key="6">
    <source>
        <dbReference type="ARBA" id="ARBA00022723"/>
    </source>
</evidence>
<evidence type="ECO:0000256" key="11">
    <source>
        <dbReference type="SAM" id="MobiDB-lite"/>
    </source>
</evidence>
<dbReference type="GO" id="GO:0051536">
    <property type="term" value="F:iron-sulfur cluster binding"/>
    <property type="evidence" value="ECO:0007669"/>
    <property type="project" value="UniProtKB-KW"/>
</dbReference>
<dbReference type="Pfam" id="PF00266">
    <property type="entry name" value="Aminotran_5"/>
    <property type="match status" value="1"/>
</dbReference>
<dbReference type="InterPro" id="IPR015424">
    <property type="entry name" value="PyrdxlP-dep_Trfase"/>
</dbReference>
<dbReference type="Gene3D" id="3.90.1150.10">
    <property type="entry name" value="Aspartate Aminotransferase, domain 1"/>
    <property type="match status" value="1"/>
</dbReference>
<gene>
    <name evidence="13" type="ORF">G5C33_13380</name>
</gene>
<comment type="function">
    <text evidence="2">Catalyzes the removal of elemental sulfur atoms from cysteine to produce alanine. Seems to participate in the biosynthesis of the nitrogenase metalloclusters by providing the inorganic sulfur required for the Fe-S core formation.</text>
</comment>
<dbReference type="GO" id="GO:0046872">
    <property type="term" value="F:metal ion binding"/>
    <property type="evidence" value="ECO:0007669"/>
    <property type="project" value="UniProtKB-KW"/>
</dbReference>
<keyword evidence="14" id="KW-1185">Reference proteome</keyword>
<dbReference type="PIRSF" id="PIRSF005572">
    <property type="entry name" value="NifS"/>
    <property type="match status" value="1"/>
</dbReference>
<keyword evidence="6" id="KW-0479">Metal-binding</keyword>
<feature type="domain" description="Aminotransferase class V" evidence="12">
    <location>
        <begin position="2"/>
        <end position="264"/>
    </location>
</feature>
<dbReference type="RefSeq" id="WP_165327681.1">
    <property type="nucleotide sequence ID" value="NZ_CP049109.1"/>
</dbReference>
<evidence type="ECO:0000256" key="2">
    <source>
        <dbReference type="ARBA" id="ARBA00003120"/>
    </source>
</evidence>
<feature type="region of interest" description="Disordered" evidence="11">
    <location>
        <begin position="266"/>
        <end position="323"/>
    </location>
</feature>
<dbReference type="EMBL" id="CP049109">
    <property type="protein sequence ID" value="QIG80673.1"/>
    <property type="molecule type" value="Genomic_DNA"/>
</dbReference>
<dbReference type="SUPFAM" id="SSF53383">
    <property type="entry name" value="PLP-dependent transferases"/>
    <property type="match status" value="1"/>
</dbReference>
<comment type="catalytic activity">
    <reaction evidence="10">
        <text>(sulfur carrier)-H + L-cysteine = (sulfur carrier)-SH + L-alanine</text>
        <dbReference type="Rhea" id="RHEA:43892"/>
        <dbReference type="Rhea" id="RHEA-COMP:14737"/>
        <dbReference type="Rhea" id="RHEA-COMP:14739"/>
        <dbReference type="ChEBI" id="CHEBI:29917"/>
        <dbReference type="ChEBI" id="CHEBI:35235"/>
        <dbReference type="ChEBI" id="CHEBI:57972"/>
        <dbReference type="ChEBI" id="CHEBI:64428"/>
        <dbReference type="EC" id="2.8.1.7"/>
    </reaction>
</comment>
<keyword evidence="5" id="KW-0808">Transferase</keyword>
<evidence type="ECO:0000256" key="10">
    <source>
        <dbReference type="ARBA" id="ARBA00050776"/>
    </source>
</evidence>
<keyword evidence="9" id="KW-0411">Iron-sulfur</keyword>
<reference evidence="13 14" key="1">
    <citation type="submission" date="2020-02" db="EMBL/GenBank/DDBJ databases">
        <authorList>
            <person name="Zheng R.K."/>
            <person name="Sun C.M."/>
        </authorList>
    </citation>
    <scope>NUCLEOTIDE SEQUENCE [LARGE SCALE GENOMIC DNA]</scope>
    <source>
        <strain evidence="14">zrk23</strain>
    </source>
</reference>
<dbReference type="PANTHER" id="PTHR11601">
    <property type="entry name" value="CYSTEINE DESULFURYLASE FAMILY MEMBER"/>
    <property type="match status" value="1"/>
</dbReference>
<evidence type="ECO:0000313" key="14">
    <source>
        <dbReference type="Proteomes" id="UP000501568"/>
    </source>
</evidence>
<dbReference type="InterPro" id="IPR015421">
    <property type="entry name" value="PyrdxlP-dep_Trfase_major"/>
</dbReference>
<keyword evidence="8" id="KW-0408">Iron</keyword>
<organism evidence="13 14">
    <name type="scientific">Stakelama tenebrarum</name>
    <dbReference type="NCBI Taxonomy" id="2711215"/>
    <lineage>
        <taxon>Bacteria</taxon>
        <taxon>Pseudomonadati</taxon>
        <taxon>Pseudomonadota</taxon>
        <taxon>Alphaproteobacteria</taxon>
        <taxon>Sphingomonadales</taxon>
        <taxon>Sphingomonadaceae</taxon>
        <taxon>Stakelama</taxon>
    </lineage>
</organism>
<evidence type="ECO:0000256" key="1">
    <source>
        <dbReference type="ARBA" id="ARBA00001933"/>
    </source>
</evidence>
<comment type="cofactor">
    <cofactor evidence="1">
        <name>pyridoxal 5'-phosphate</name>
        <dbReference type="ChEBI" id="CHEBI:597326"/>
    </cofactor>
</comment>
<evidence type="ECO:0000259" key="12">
    <source>
        <dbReference type="Pfam" id="PF00266"/>
    </source>
</evidence>
<dbReference type="InterPro" id="IPR016454">
    <property type="entry name" value="Cysteine_dSase"/>
</dbReference>
<proteinExistence type="inferred from homology"/>
<evidence type="ECO:0000256" key="9">
    <source>
        <dbReference type="ARBA" id="ARBA00023014"/>
    </source>
</evidence>
<evidence type="ECO:0000256" key="5">
    <source>
        <dbReference type="ARBA" id="ARBA00022679"/>
    </source>
</evidence>
<dbReference type="KEGG" id="spzr:G5C33_13380"/>